<organism evidence="2 3">
    <name type="scientific">Araneus ventricosus</name>
    <name type="common">Orbweaver spider</name>
    <name type="synonym">Epeira ventricosa</name>
    <dbReference type="NCBI Taxonomy" id="182803"/>
    <lineage>
        <taxon>Eukaryota</taxon>
        <taxon>Metazoa</taxon>
        <taxon>Ecdysozoa</taxon>
        <taxon>Arthropoda</taxon>
        <taxon>Chelicerata</taxon>
        <taxon>Arachnida</taxon>
        <taxon>Araneae</taxon>
        <taxon>Araneomorphae</taxon>
        <taxon>Entelegynae</taxon>
        <taxon>Araneoidea</taxon>
        <taxon>Araneidae</taxon>
        <taxon>Araneus</taxon>
    </lineage>
</organism>
<feature type="region of interest" description="Disordered" evidence="1">
    <location>
        <begin position="1"/>
        <end position="28"/>
    </location>
</feature>
<keyword evidence="3" id="KW-1185">Reference proteome</keyword>
<protein>
    <submittedName>
        <fullName evidence="2">Uncharacterized protein</fullName>
    </submittedName>
</protein>
<sequence>MTKPGNLVLLNTHGSSSDSTQGEEERRSDLIIHPQTMNFAAASDFTSGRIESGRNTIQLQRAKDVRKLRSSSTEVINISDFARGEIVRNNEQQVSFSDADVALELRL</sequence>
<dbReference type="Proteomes" id="UP000499080">
    <property type="component" value="Unassembled WGS sequence"/>
</dbReference>
<gene>
    <name evidence="2" type="ORF">AVEN_117108_1</name>
</gene>
<dbReference type="EMBL" id="BGPR01080865">
    <property type="protein sequence ID" value="GBL80578.1"/>
    <property type="molecule type" value="Genomic_DNA"/>
</dbReference>
<comment type="caution">
    <text evidence="2">The sequence shown here is derived from an EMBL/GenBank/DDBJ whole genome shotgun (WGS) entry which is preliminary data.</text>
</comment>
<dbReference type="AlphaFoldDB" id="A0A4Y2ALE9"/>
<accession>A0A4Y2ALE9</accession>
<name>A0A4Y2ALE9_ARAVE</name>
<reference evidence="2 3" key="1">
    <citation type="journal article" date="2019" name="Sci. Rep.">
        <title>Orb-weaving spider Araneus ventricosus genome elucidates the spidroin gene catalogue.</title>
        <authorList>
            <person name="Kono N."/>
            <person name="Nakamura H."/>
            <person name="Ohtoshi R."/>
            <person name="Moran D.A.P."/>
            <person name="Shinohara A."/>
            <person name="Yoshida Y."/>
            <person name="Fujiwara M."/>
            <person name="Mori M."/>
            <person name="Tomita M."/>
            <person name="Arakawa K."/>
        </authorList>
    </citation>
    <scope>NUCLEOTIDE SEQUENCE [LARGE SCALE GENOMIC DNA]</scope>
</reference>
<evidence type="ECO:0000313" key="2">
    <source>
        <dbReference type="EMBL" id="GBL80578.1"/>
    </source>
</evidence>
<evidence type="ECO:0000256" key="1">
    <source>
        <dbReference type="SAM" id="MobiDB-lite"/>
    </source>
</evidence>
<evidence type="ECO:0000313" key="3">
    <source>
        <dbReference type="Proteomes" id="UP000499080"/>
    </source>
</evidence>
<proteinExistence type="predicted"/>